<dbReference type="Pfam" id="PF02774">
    <property type="entry name" value="Semialdhyde_dhC"/>
    <property type="match status" value="1"/>
</dbReference>
<evidence type="ECO:0000256" key="8">
    <source>
        <dbReference type="ARBA" id="ARBA00022857"/>
    </source>
</evidence>
<evidence type="ECO:0000259" key="16">
    <source>
        <dbReference type="SMART" id="SM00859"/>
    </source>
</evidence>
<dbReference type="HAMAP" id="MF_02121">
    <property type="entry name" value="ASADH"/>
    <property type="match status" value="1"/>
</dbReference>
<dbReference type="Gramene" id="mRNA:HanXRQr2_Chr12g0536031">
    <property type="protein sequence ID" value="mRNA:HanXRQr2_Chr12g0536031"/>
    <property type="gene ID" value="HanXRQr2_Chr12g0536031"/>
</dbReference>
<dbReference type="GO" id="GO:0009097">
    <property type="term" value="P:isoleucine biosynthetic process"/>
    <property type="evidence" value="ECO:0007669"/>
    <property type="project" value="InterPro"/>
</dbReference>
<dbReference type="Gene3D" id="3.40.50.720">
    <property type="entry name" value="NAD(P)-binding Rossmann-like Domain"/>
    <property type="match status" value="1"/>
</dbReference>
<comment type="pathway">
    <text evidence="1">Amino-acid biosynthesis; L-methionine biosynthesis via de novo pathway; L-homoserine from L-aspartate: step 2/3.</text>
</comment>
<evidence type="ECO:0000313" key="19">
    <source>
        <dbReference type="Proteomes" id="UP000215914"/>
    </source>
</evidence>
<keyword evidence="10" id="KW-0560">Oxidoreductase</keyword>
<evidence type="ECO:0000256" key="14">
    <source>
        <dbReference type="PIRSR" id="PIRSR000148-1"/>
    </source>
</evidence>
<evidence type="ECO:0000256" key="1">
    <source>
        <dbReference type="ARBA" id="ARBA00005021"/>
    </source>
</evidence>
<dbReference type="NCBIfam" id="TIGR01296">
    <property type="entry name" value="asd_B"/>
    <property type="match status" value="1"/>
</dbReference>
<evidence type="ECO:0000256" key="6">
    <source>
        <dbReference type="ARBA" id="ARBA00022605"/>
    </source>
</evidence>
<dbReference type="CDD" id="cd02316">
    <property type="entry name" value="VcASADH2_like_N"/>
    <property type="match status" value="1"/>
</dbReference>
<dbReference type="STRING" id="4232.A0A251T1Y0"/>
<evidence type="ECO:0000256" key="11">
    <source>
        <dbReference type="ARBA" id="ARBA00023154"/>
    </source>
</evidence>
<evidence type="ECO:0000256" key="15">
    <source>
        <dbReference type="SAM" id="MobiDB-lite"/>
    </source>
</evidence>
<evidence type="ECO:0000313" key="17">
    <source>
        <dbReference type="EMBL" id="KAF5777470.1"/>
    </source>
</evidence>
<comment type="catalytic activity">
    <reaction evidence="13">
        <text>L-aspartate 4-semialdehyde + phosphate + NADP(+) = 4-phospho-L-aspartate + NADPH + H(+)</text>
        <dbReference type="Rhea" id="RHEA:24284"/>
        <dbReference type="ChEBI" id="CHEBI:15378"/>
        <dbReference type="ChEBI" id="CHEBI:43474"/>
        <dbReference type="ChEBI" id="CHEBI:57535"/>
        <dbReference type="ChEBI" id="CHEBI:57783"/>
        <dbReference type="ChEBI" id="CHEBI:58349"/>
        <dbReference type="ChEBI" id="CHEBI:537519"/>
        <dbReference type="EC" id="1.2.1.11"/>
    </reaction>
</comment>
<evidence type="ECO:0000256" key="5">
    <source>
        <dbReference type="ARBA" id="ARBA00013120"/>
    </source>
</evidence>
<accession>A0A251T1Y0</accession>
<dbReference type="GO" id="GO:0009086">
    <property type="term" value="P:methionine biosynthetic process"/>
    <property type="evidence" value="ECO:0007669"/>
    <property type="project" value="UniProtKB-KW"/>
</dbReference>
<feature type="compositionally biased region" description="Low complexity" evidence="15">
    <location>
        <begin position="12"/>
        <end position="30"/>
    </location>
</feature>
<dbReference type="CDD" id="cd18131">
    <property type="entry name" value="ASADH_C_bac_euk_like"/>
    <property type="match status" value="1"/>
</dbReference>
<sequence length="380" mass="41316">MQSPATLSRRFLTGTTPTPTLLHHPNPTSLRSRPTTVRMALREDGPSIAVVGVTGAVGQEFLSVLSDRSFPYRSIKMLASKRSAGKKYTFEDNEYVVEELTGESFKGVDIALFSAGGSISKEFGPVAVECGTVVVDNSSAFRMVDGVPLVIPEVNGDAMKDVKLGKGALVANPNCSTIICLMAATPLHRRAKVLRMVVSTYQAASGAGAAAMEELELQTREVLEGKRPTCNIFKQQYAFNLFSHNAPVLPNGYNEEEMKLVKETRKIWNDKDVKVTATCIRVPVMRAHAESVNLQFASPLDENEARDILKKAPGVVVIDDRASNRFPTPLEVSNKDDVAVGRIRQDESQDGNHGLDIFVCGDQIRKGAALNAVQIAEMLL</sequence>
<dbReference type="EMBL" id="CM007901">
    <property type="protein sequence ID" value="OTG04672.1"/>
    <property type="molecule type" value="Genomic_DNA"/>
</dbReference>
<keyword evidence="9" id="KW-0220">Diaminopimelate biosynthesis</keyword>
<keyword evidence="19" id="KW-1185">Reference proteome</keyword>
<dbReference type="OMA" id="CEEEMKM"/>
<dbReference type="SUPFAM" id="SSF51735">
    <property type="entry name" value="NAD(P)-binding Rossmann-fold domains"/>
    <property type="match status" value="1"/>
</dbReference>
<dbReference type="PIRSF" id="PIRSF000148">
    <property type="entry name" value="ASA_dh"/>
    <property type="match status" value="1"/>
</dbReference>
<evidence type="ECO:0000256" key="13">
    <source>
        <dbReference type="ARBA" id="ARBA00047891"/>
    </source>
</evidence>
<dbReference type="InterPro" id="IPR005986">
    <property type="entry name" value="Asp_semialdehyde_DH_beta"/>
</dbReference>
<dbReference type="Gene3D" id="3.30.360.10">
    <property type="entry name" value="Dihydrodipicolinate Reductase, domain 2"/>
    <property type="match status" value="1"/>
</dbReference>
<dbReference type="UniPathway" id="UPA00050">
    <property type="reaction ID" value="UER00463"/>
</dbReference>
<dbReference type="UniPathway" id="UPA00051">
    <property type="reaction ID" value="UER00464"/>
</dbReference>
<dbReference type="InterPro" id="IPR000534">
    <property type="entry name" value="Semialdehyde_DH_NAD-bd"/>
</dbReference>
<comment type="similarity">
    <text evidence="3">Belongs to the aspartate-semialdehyde dehydrogenase family.</text>
</comment>
<dbReference type="EMBL" id="MNCJ02000327">
    <property type="protein sequence ID" value="KAF5777470.1"/>
    <property type="molecule type" value="Genomic_DNA"/>
</dbReference>
<dbReference type="GO" id="GO:0009088">
    <property type="term" value="P:threonine biosynthetic process"/>
    <property type="evidence" value="ECO:0007669"/>
    <property type="project" value="UniProtKB-UniPathway"/>
</dbReference>
<feature type="domain" description="Semialdehyde dehydrogenase NAD-binding" evidence="16">
    <location>
        <begin position="47"/>
        <end position="162"/>
    </location>
</feature>
<reference evidence="17 19" key="1">
    <citation type="journal article" date="2017" name="Nature">
        <title>The sunflower genome provides insights into oil metabolism, flowering and Asterid evolution.</title>
        <authorList>
            <person name="Badouin H."/>
            <person name="Gouzy J."/>
            <person name="Grassa C.J."/>
            <person name="Murat F."/>
            <person name="Staton S.E."/>
            <person name="Cottret L."/>
            <person name="Lelandais-Briere C."/>
            <person name="Owens G.L."/>
            <person name="Carrere S."/>
            <person name="Mayjonade B."/>
            <person name="Legrand L."/>
            <person name="Gill N."/>
            <person name="Kane N.C."/>
            <person name="Bowers J.E."/>
            <person name="Hubner S."/>
            <person name="Bellec A."/>
            <person name="Berard A."/>
            <person name="Berges H."/>
            <person name="Blanchet N."/>
            <person name="Boniface M.C."/>
            <person name="Brunel D."/>
            <person name="Catrice O."/>
            <person name="Chaidir N."/>
            <person name="Claudel C."/>
            <person name="Donnadieu C."/>
            <person name="Faraut T."/>
            <person name="Fievet G."/>
            <person name="Helmstetter N."/>
            <person name="King M."/>
            <person name="Knapp S.J."/>
            <person name="Lai Z."/>
            <person name="Le Paslier M.C."/>
            <person name="Lippi Y."/>
            <person name="Lorenzon L."/>
            <person name="Mandel J.R."/>
            <person name="Marage G."/>
            <person name="Marchand G."/>
            <person name="Marquand E."/>
            <person name="Bret-Mestries E."/>
            <person name="Morien E."/>
            <person name="Nambeesan S."/>
            <person name="Nguyen T."/>
            <person name="Pegot-Espagnet P."/>
            <person name="Pouilly N."/>
            <person name="Raftis F."/>
            <person name="Sallet E."/>
            <person name="Schiex T."/>
            <person name="Thomas J."/>
            <person name="Vandecasteele C."/>
            <person name="Vares D."/>
            <person name="Vear F."/>
            <person name="Vautrin S."/>
            <person name="Crespi M."/>
            <person name="Mangin B."/>
            <person name="Burke J.M."/>
            <person name="Salse J."/>
            <person name="Munos S."/>
            <person name="Vincourt P."/>
            <person name="Rieseberg L.H."/>
            <person name="Langlade N.B."/>
        </authorList>
    </citation>
    <scope>NUCLEOTIDE SEQUENCE [LARGE SCALE GENOMIC DNA]</scope>
    <source>
        <strain evidence="19">cv. SF193</strain>
        <tissue evidence="17">Leaves</tissue>
    </source>
</reference>
<organism evidence="18 19">
    <name type="scientific">Helianthus annuus</name>
    <name type="common">Common sunflower</name>
    <dbReference type="NCBI Taxonomy" id="4232"/>
    <lineage>
        <taxon>Eukaryota</taxon>
        <taxon>Viridiplantae</taxon>
        <taxon>Streptophyta</taxon>
        <taxon>Embryophyta</taxon>
        <taxon>Tracheophyta</taxon>
        <taxon>Spermatophyta</taxon>
        <taxon>Magnoliopsida</taxon>
        <taxon>eudicotyledons</taxon>
        <taxon>Gunneridae</taxon>
        <taxon>Pentapetalae</taxon>
        <taxon>asterids</taxon>
        <taxon>campanulids</taxon>
        <taxon>Asterales</taxon>
        <taxon>Asteraceae</taxon>
        <taxon>Asteroideae</taxon>
        <taxon>Heliantheae alliance</taxon>
        <taxon>Heliantheae</taxon>
        <taxon>Helianthus</taxon>
    </lineage>
</organism>
<feature type="region of interest" description="Disordered" evidence="15">
    <location>
        <begin position="1"/>
        <end position="33"/>
    </location>
</feature>
<gene>
    <name evidence="18" type="ORF">HannXRQ_Chr12g0364941</name>
    <name evidence="17" type="ORF">HanXRQr2_Chr12g0536031</name>
</gene>
<dbReference type="NCBIfam" id="NF011456">
    <property type="entry name" value="PRK14874.1"/>
    <property type="match status" value="1"/>
</dbReference>
<dbReference type="InterPro" id="IPR012080">
    <property type="entry name" value="Asp_semialdehyde_DH"/>
</dbReference>
<comment type="subunit">
    <text evidence="4">Homodimer.</text>
</comment>
<dbReference type="GO" id="GO:0051287">
    <property type="term" value="F:NAD binding"/>
    <property type="evidence" value="ECO:0007669"/>
    <property type="project" value="InterPro"/>
</dbReference>
<feature type="active site" description="Acyl-thioester intermediate" evidence="14">
    <location>
        <position position="175"/>
    </location>
</feature>
<evidence type="ECO:0000256" key="3">
    <source>
        <dbReference type="ARBA" id="ARBA00010584"/>
    </source>
</evidence>
<dbReference type="GO" id="GO:0019877">
    <property type="term" value="P:diaminopimelate biosynthetic process"/>
    <property type="evidence" value="ECO:0007669"/>
    <property type="project" value="UniProtKB-KW"/>
</dbReference>
<dbReference type="OrthoDB" id="1894490at2759"/>
<dbReference type="FunCoup" id="A0A251T1Y0">
    <property type="interactions" value="1349"/>
</dbReference>
<evidence type="ECO:0000256" key="7">
    <source>
        <dbReference type="ARBA" id="ARBA00022697"/>
    </source>
</evidence>
<dbReference type="UniPathway" id="UPA00034">
    <property type="reaction ID" value="UER00016"/>
</dbReference>
<evidence type="ECO:0000256" key="10">
    <source>
        <dbReference type="ARBA" id="ARBA00023002"/>
    </source>
</evidence>
<dbReference type="InterPro" id="IPR036291">
    <property type="entry name" value="NAD(P)-bd_dom_sf"/>
</dbReference>
<dbReference type="InterPro" id="IPR012280">
    <property type="entry name" value="Semialdhyde_DH_dimer_dom"/>
</dbReference>
<dbReference type="SMART" id="SM00859">
    <property type="entry name" value="Semialdhyde_dh"/>
    <property type="match status" value="1"/>
</dbReference>
<dbReference type="GO" id="GO:0009089">
    <property type="term" value="P:lysine biosynthetic process via diaminopimelate"/>
    <property type="evidence" value="ECO:0007669"/>
    <property type="project" value="UniProtKB-UniPathway"/>
</dbReference>
<name>A0A251T1Y0_HELAN</name>
<protein>
    <recommendedName>
        <fullName evidence="5">aspartate-semialdehyde dehydrogenase</fullName>
        <ecNumber evidence="5">1.2.1.11</ecNumber>
    </recommendedName>
</protein>
<dbReference type="GO" id="GO:0046983">
    <property type="term" value="F:protein dimerization activity"/>
    <property type="evidence" value="ECO:0007669"/>
    <property type="project" value="InterPro"/>
</dbReference>
<evidence type="ECO:0000256" key="4">
    <source>
        <dbReference type="ARBA" id="ARBA00011738"/>
    </source>
</evidence>
<feature type="active site" description="Proton acceptor" evidence="14">
    <location>
        <position position="288"/>
    </location>
</feature>
<keyword evidence="11" id="KW-0457">Lysine biosynthesis</keyword>
<dbReference type="AlphaFoldDB" id="A0A251T1Y0"/>
<dbReference type="GO" id="GO:0050661">
    <property type="term" value="F:NADP binding"/>
    <property type="evidence" value="ECO:0007669"/>
    <property type="project" value="InterPro"/>
</dbReference>
<dbReference type="PANTHER" id="PTHR46278">
    <property type="entry name" value="DEHYDROGENASE, PUTATIVE-RELATED"/>
    <property type="match status" value="1"/>
</dbReference>
<comment type="pathway">
    <text evidence="2">Amino-acid biosynthesis; L-threonine biosynthesis; L-threonine from L-aspartate: step 2/5.</text>
</comment>
<dbReference type="InParanoid" id="A0A251T1Y0"/>
<reference evidence="18" key="2">
    <citation type="submission" date="2017-02" db="EMBL/GenBank/DDBJ databases">
        <title>Sunflower complete genome.</title>
        <authorList>
            <person name="Langlade N."/>
            <person name="Munos S."/>
        </authorList>
    </citation>
    <scope>NUCLEOTIDE SEQUENCE [LARGE SCALE GENOMIC DNA]</scope>
    <source>
        <tissue evidence="18">Leaves</tissue>
    </source>
</reference>
<dbReference type="Proteomes" id="UP000215914">
    <property type="component" value="Chromosome 12"/>
</dbReference>
<proteinExistence type="inferred from homology"/>
<keyword evidence="6" id="KW-0028">Amino-acid biosynthesis</keyword>
<dbReference type="EC" id="1.2.1.11" evidence="5"/>
<reference evidence="17" key="3">
    <citation type="submission" date="2020-06" db="EMBL/GenBank/DDBJ databases">
        <title>Helianthus annuus Genome sequencing and assembly Release 2.</title>
        <authorList>
            <person name="Gouzy J."/>
            <person name="Langlade N."/>
            <person name="Munos S."/>
        </authorList>
    </citation>
    <scope>NUCLEOTIDE SEQUENCE</scope>
    <source>
        <tissue evidence="17">Leaves</tissue>
    </source>
</reference>
<evidence type="ECO:0000313" key="18">
    <source>
        <dbReference type="EMBL" id="OTG04672.1"/>
    </source>
</evidence>
<keyword evidence="8" id="KW-0521">NADP</keyword>
<keyword evidence="7" id="KW-0791">Threonine biosynthesis</keyword>
<evidence type="ECO:0000256" key="12">
    <source>
        <dbReference type="ARBA" id="ARBA00023167"/>
    </source>
</evidence>
<dbReference type="SUPFAM" id="SSF55347">
    <property type="entry name" value="Glyceraldehyde-3-phosphate dehydrogenase-like, C-terminal domain"/>
    <property type="match status" value="1"/>
</dbReference>
<evidence type="ECO:0000256" key="9">
    <source>
        <dbReference type="ARBA" id="ARBA00022915"/>
    </source>
</evidence>
<dbReference type="GO" id="GO:0004073">
    <property type="term" value="F:aspartate-semialdehyde dehydrogenase activity"/>
    <property type="evidence" value="ECO:0007669"/>
    <property type="project" value="UniProtKB-EC"/>
</dbReference>
<evidence type="ECO:0000256" key="2">
    <source>
        <dbReference type="ARBA" id="ARBA00005097"/>
    </source>
</evidence>
<keyword evidence="12" id="KW-0486">Methionine biosynthesis</keyword>
<dbReference type="PANTHER" id="PTHR46278:SF2">
    <property type="entry name" value="ASPARTATE-SEMIALDEHYDE DEHYDROGENASE"/>
    <property type="match status" value="1"/>
</dbReference>
<dbReference type="Pfam" id="PF01118">
    <property type="entry name" value="Semialdhyde_dh"/>
    <property type="match status" value="1"/>
</dbReference>